<organism evidence="1 2">
    <name type="scientific">[Pasteurella] mairii</name>
    <dbReference type="NCBI Taxonomy" id="757"/>
    <lineage>
        <taxon>Bacteria</taxon>
        <taxon>Pseudomonadati</taxon>
        <taxon>Pseudomonadota</taxon>
        <taxon>Gammaproteobacteria</taxon>
        <taxon>Pasteurellales</taxon>
        <taxon>Pasteurellaceae</taxon>
    </lineage>
</organism>
<evidence type="ECO:0000313" key="1">
    <source>
        <dbReference type="EMBL" id="SUB33300.1"/>
    </source>
</evidence>
<accession>A0A379B5G8</accession>
<sequence length="109" mass="12528">MLDYAKFEFELDKKPKGSEATQRQHLQAIQDNTGITLAELDRSPPHGLVAYLLDYFYELSLSRQSGMGLSPILYAEIVAWCQLTHTCLARWELETIKRLDLLWLSVNAE</sequence>
<dbReference type="InterPro" id="IPR056919">
    <property type="entry name" value="Phage_TAC_18"/>
</dbReference>
<evidence type="ECO:0000313" key="2">
    <source>
        <dbReference type="Proteomes" id="UP000254280"/>
    </source>
</evidence>
<dbReference type="EMBL" id="UGSS01000002">
    <property type="protein sequence ID" value="SUB33300.1"/>
    <property type="molecule type" value="Genomic_DNA"/>
</dbReference>
<reference evidence="1 2" key="1">
    <citation type="submission" date="2018-06" db="EMBL/GenBank/DDBJ databases">
        <authorList>
            <consortium name="Pathogen Informatics"/>
            <person name="Doyle S."/>
        </authorList>
    </citation>
    <scope>NUCLEOTIDE SEQUENCE [LARGE SCALE GENOMIC DNA]</scope>
    <source>
        <strain evidence="1 2">NCTC10699</strain>
    </source>
</reference>
<name>A0A379B5G8_9PAST</name>
<proteinExistence type="predicted"/>
<dbReference type="OrthoDB" id="5680345at2"/>
<dbReference type="Pfam" id="PF23812">
    <property type="entry name" value="Phage_TAC_18"/>
    <property type="match status" value="1"/>
</dbReference>
<keyword evidence="2" id="KW-1185">Reference proteome</keyword>
<protein>
    <submittedName>
        <fullName evidence="1">Uncharacterized protein</fullName>
    </submittedName>
</protein>
<gene>
    <name evidence="1" type="ORF">NCTC10699_00913</name>
</gene>
<dbReference type="AlphaFoldDB" id="A0A379B5G8"/>
<dbReference type="Proteomes" id="UP000254280">
    <property type="component" value="Unassembled WGS sequence"/>
</dbReference>